<feature type="compositionally biased region" description="Low complexity" evidence="1">
    <location>
        <begin position="53"/>
        <end position="71"/>
    </location>
</feature>
<accession>A0AAD6K9E6</accession>
<organism evidence="2 3">
    <name type="scientific">Salix udensis</name>
    <dbReference type="NCBI Taxonomy" id="889485"/>
    <lineage>
        <taxon>Eukaryota</taxon>
        <taxon>Viridiplantae</taxon>
        <taxon>Streptophyta</taxon>
        <taxon>Embryophyta</taxon>
        <taxon>Tracheophyta</taxon>
        <taxon>Spermatophyta</taxon>
        <taxon>Magnoliopsida</taxon>
        <taxon>eudicotyledons</taxon>
        <taxon>Gunneridae</taxon>
        <taxon>Pentapetalae</taxon>
        <taxon>rosids</taxon>
        <taxon>fabids</taxon>
        <taxon>Malpighiales</taxon>
        <taxon>Salicaceae</taxon>
        <taxon>Saliceae</taxon>
        <taxon>Salix</taxon>
    </lineage>
</organism>
<feature type="compositionally biased region" description="Low complexity" evidence="1">
    <location>
        <begin position="83"/>
        <end position="97"/>
    </location>
</feature>
<feature type="region of interest" description="Disordered" evidence="1">
    <location>
        <begin position="33"/>
        <end position="110"/>
    </location>
</feature>
<name>A0AAD6K9E6_9ROSI</name>
<reference evidence="2 3" key="1">
    <citation type="journal article" date="2023" name="Int. J. Mol. Sci.">
        <title>De Novo Assembly and Annotation of 11 Diverse Shrub Willow (Salix) Genomes Reveals Novel Gene Organization in Sex-Linked Regions.</title>
        <authorList>
            <person name="Hyden B."/>
            <person name="Feng K."/>
            <person name="Yates T.B."/>
            <person name="Jawdy S."/>
            <person name="Cereghino C."/>
            <person name="Smart L.B."/>
            <person name="Muchero W."/>
        </authorList>
    </citation>
    <scope>NUCLEOTIDE SEQUENCE [LARGE SCALE GENOMIC DNA]</scope>
    <source>
        <tissue evidence="2">Shoot tip</tissue>
    </source>
</reference>
<dbReference type="AlphaFoldDB" id="A0AAD6K9E6"/>
<protein>
    <submittedName>
        <fullName evidence="2">Uncharacterized protein</fullName>
    </submittedName>
</protein>
<proteinExistence type="predicted"/>
<evidence type="ECO:0000313" key="3">
    <source>
        <dbReference type="Proteomes" id="UP001162972"/>
    </source>
</evidence>
<dbReference type="EMBL" id="JAPFFJ010000009">
    <property type="protein sequence ID" value="KAJ6419222.1"/>
    <property type="molecule type" value="Genomic_DNA"/>
</dbReference>
<keyword evidence="3" id="KW-1185">Reference proteome</keyword>
<gene>
    <name evidence="2" type="ORF">OIU84_029350</name>
</gene>
<evidence type="ECO:0000313" key="2">
    <source>
        <dbReference type="EMBL" id="KAJ6419222.1"/>
    </source>
</evidence>
<sequence>MKNAGRQEQFMGTVACHQSRKLKKTCERISDSLSDTEGYLQPPDLATEFPSTSFSHKSLRSLGSSSSNQKSMQIEEPYDDSSSEASISGSLKSSEIGEGVDEDHFLSQLEGFDHQKQANCHELSSKSTESEEFAGCVVEDSEEGNSMHNDQAASIDAIKTTENILQKVRKPVCNVDLASDEQTVERTNLTSSDGT</sequence>
<comment type="caution">
    <text evidence="2">The sequence shown here is derived from an EMBL/GenBank/DDBJ whole genome shotgun (WGS) entry which is preliminary data.</text>
</comment>
<dbReference type="Proteomes" id="UP001162972">
    <property type="component" value="Chromosome 7"/>
</dbReference>
<evidence type="ECO:0000256" key="1">
    <source>
        <dbReference type="SAM" id="MobiDB-lite"/>
    </source>
</evidence>